<gene>
    <name evidence="2" type="ORF">SAMN04488516_1122</name>
</gene>
<dbReference type="Proteomes" id="UP000199602">
    <property type="component" value="Unassembled WGS sequence"/>
</dbReference>
<sequence>MSKKGVKRFFIVLLYSCRGLLFILGVCHLLSLVIPRNKFNLDNLIINPVFWLIVCVVVFYVELLIDEIKKD</sequence>
<organism evidence="2 3">
    <name type="scientific">Desulfonauticus submarinus</name>
    <dbReference type="NCBI Taxonomy" id="206665"/>
    <lineage>
        <taxon>Bacteria</taxon>
        <taxon>Pseudomonadati</taxon>
        <taxon>Thermodesulfobacteriota</taxon>
        <taxon>Desulfovibrionia</taxon>
        <taxon>Desulfovibrionales</taxon>
        <taxon>Desulfonauticaceae</taxon>
        <taxon>Desulfonauticus</taxon>
    </lineage>
</organism>
<dbReference type="EMBL" id="FNIN01000012">
    <property type="protein sequence ID" value="SDN92726.1"/>
    <property type="molecule type" value="Genomic_DNA"/>
</dbReference>
<feature type="transmembrane region" description="Helical" evidence="1">
    <location>
        <begin position="12"/>
        <end position="33"/>
    </location>
</feature>
<evidence type="ECO:0000313" key="2">
    <source>
        <dbReference type="EMBL" id="SDN92726.1"/>
    </source>
</evidence>
<keyword evidence="1" id="KW-0472">Membrane</keyword>
<name>A0A1H0FDS8_9BACT</name>
<dbReference type="RefSeq" id="WP_092066036.1">
    <property type="nucleotide sequence ID" value="NZ_FNIN01000012.1"/>
</dbReference>
<keyword evidence="1" id="KW-0812">Transmembrane</keyword>
<dbReference type="AlphaFoldDB" id="A0A1H0FDS8"/>
<accession>A0A1H0FDS8</accession>
<evidence type="ECO:0000256" key="1">
    <source>
        <dbReference type="SAM" id="Phobius"/>
    </source>
</evidence>
<evidence type="ECO:0000313" key="3">
    <source>
        <dbReference type="Proteomes" id="UP000199602"/>
    </source>
</evidence>
<protein>
    <submittedName>
        <fullName evidence="2">Uncharacterized protein</fullName>
    </submittedName>
</protein>
<keyword evidence="3" id="KW-1185">Reference proteome</keyword>
<proteinExistence type="predicted"/>
<dbReference type="STRING" id="206665.SAMN04488516_1122"/>
<keyword evidence="1" id="KW-1133">Transmembrane helix</keyword>
<reference evidence="2 3" key="1">
    <citation type="submission" date="2016-10" db="EMBL/GenBank/DDBJ databases">
        <authorList>
            <person name="de Groot N.N."/>
        </authorList>
    </citation>
    <scope>NUCLEOTIDE SEQUENCE [LARGE SCALE GENOMIC DNA]</scope>
    <source>
        <strain evidence="2 3">DSM 15269</strain>
    </source>
</reference>
<feature type="transmembrane region" description="Helical" evidence="1">
    <location>
        <begin position="45"/>
        <end position="65"/>
    </location>
</feature>